<evidence type="ECO:0000256" key="3">
    <source>
        <dbReference type="ARBA" id="ARBA00022853"/>
    </source>
</evidence>
<dbReference type="InterPro" id="IPR000286">
    <property type="entry name" value="HDACs"/>
</dbReference>
<evidence type="ECO:0000256" key="7">
    <source>
        <dbReference type="PIRSR" id="PIRSR037913-2"/>
    </source>
</evidence>
<feature type="region of interest" description="Disordered" evidence="9">
    <location>
        <begin position="1"/>
        <end position="60"/>
    </location>
</feature>
<dbReference type="PANTHER" id="PTHR10625">
    <property type="entry name" value="HISTONE DEACETYLASE HDAC1-RELATED"/>
    <property type="match status" value="1"/>
</dbReference>
<evidence type="ECO:0000256" key="8">
    <source>
        <dbReference type="PIRSR" id="PIRSR037913-3"/>
    </source>
</evidence>
<dbReference type="EMBL" id="GL378345">
    <property type="protein sequence ID" value="EFJ47455.1"/>
    <property type="molecule type" value="Genomic_DNA"/>
</dbReference>
<dbReference type="RefSeq" id="XP_002951644.1">
    <property type="nucleotide sequence ID" value="XM_002951598.1"/>
</dbReference>
<protein>
    <recommendedName>
        <fullName evidence="1 5">Histone deacetylase</fullName>
        <ecNumber evidence="1 5">3.5.1.98</ecNumber>
    </recommendedName>
</protein>
<keyword evidence="3 5" id="KW-0156">Chromatin regulator</keyword>
<evidence type="ECO:0000256" key="5">
    <source>
        <dbReference type="PIRNR" id="PIRNR037913"/>
    </source>
</evidence>
<dbReference type="Pfam" id="PF00850">
    <property type="entry name" value="Hist_deacetyl"/>
    <property type="match status" value="1"/>
</dbReference>
<dbReference type="GO" id="GO:0046872">
    <property type="term" value="F:metal ion binding"/>
    <property type="evidence" value="ECO:0007669"/>
    <property type="project" value="UniProtKB-KW"/>
</dbReference>
<dbReference type="PIRSF" id="PIRSF037913">
    <property type="entry name" value="His_deacetylse_1"/>
    <property type="match status" value="1"/>
</dbReference>
<feature type="binding site" evidence="7">
    <location>
        <position position="203"/>
    </location>
    <ligand>
        <name>substrate</name>
    </ligand>
</feature>
<dbReference type="Gene3D" id="3.40.800.20">
    <property type="entry name" value="Histone deacetylase domain"/>
    <property type="match status" value="1"/>
</dbReference>
<keyword evidence="5" id="KW-0539">Nucleus</keyword>
<dbReference type="EC" id="3.5.1.98" evidence="1 5"/>
<feature type="domain" description="Histone deacetylase" evidence="10">
    <location>
        <begin position="79"/>
        <end position="366"/>
    </location>
</feature>
<dbReference type="InterPro" id="IPR023696">
    <property type="entry name" value="Ureohydrolase_dom_sf"/>
</dbReference>
<evidence type="ECO:0000313" key="11">
    <source>
        <dbReference type="EMBL" id="EFJ47455.1"/>
    </source>
</evidence>
<dbReference type="STRING" id="3068.D8TYU9"/>
<dbReference type="Proteomes" id="UP000001058">
    <property type="component" value="Unassembled WGS sequence"/>
</dbReference>
<feature type="binding site" evidence="7">
    <location>
        <position position="351"/>
    </location>
    <ligand>
        <name>substrate</name>
    </ligand>
</feature>
<dbReference type="PRINTS" id="PR01271">
    <property type="entry name" value="HISDACETLASE"/>
</dbReference>
<dbReference type="InterPro" id="IPR037138">
    <property type="entry name" value="His_deacetylse_dom_sf"/>
</dbReference>
<dbReference type="InterPro" id="IPR003084">
    <property type="entry name" value="HDAC_I/II"/>
</dbReference>
<dbReference type="GO" id="GO:0141221">
    <property type="term" value="F:histone deacetylase activity, hydrolytic mechanism"/>
    <property type="evidence" value="ECO:0007669"/>
    <property type="project" value="UniProtKB-EC"/>
</dbReference>
<feature type="binding site" evidence="7">
    <location>
        <position position="153"/>
    </location>
    <ligand>
        <name>substrate</name>
    </ligand>
</feature>
<evidence type="ECO:0000259" key="10">
    <source>
        <dbReference type="Pfam" id="PF00850"/>
    </source>
</evidence>
<dbReference type="PANTHER" id="PTHR10625:SF44">
    <property type="entry name" value="HISTONE DEACETYLASE 19"/>
    <property type="match status" value="1"/>
</dbReference>
<keyword evidence="2 5" id="KW-0378">Hydrolase</keyword>
<dbReference type="GO" id="GO:0005634">
    <property type="term" value="C:nucleus"/>
    <property type="evidence" value="ECO:0007669"/>
    <property type="project" value="UniProtKB-SubCell"/>
</dbReference>
<dbReference type="KEGG" id="vcn:VOLCADRAFT_61462"/>
<sequence length="395" mass="42724">MKAAGGVSAAAAAQSALAPAGPDAGTAPPIPATAAGTAAAARTAPVQPSQTQQQQSYPTPRTRIYYNPELSMFSLGEDHPMVPHRLHLTHRLAELWGLFDDPAVQVVRDYPPATTDQLRRFHTDEYIAFLEYLDTLDLETMSDEDDDDDEGGDCPIFPGLLRYVGLQAAGSILAARDLAHGLCDVAVHWGGGMHHGMPYRAFGFCYVNDLVLAILELMAVCGRVLYIGEVEGIFRATNDTLNHGKPQRPVFFPGTGKKNDLGEGTGKYYTVNVPLQDDITDDSYFHVYKAVVKTAFERFKPQAVVLQCGCDSVAGDKLGRFNLSIRGHSRQVEWGFGAWRVPLLVTGGGGYTPPLVARCWTLETAVLLGMQLGEAMPPAVAKAEDLADLGPSYFK</sequence>
<evidence type="ECO:0000256" key="4">
    <source>
        <dbReference type="ARBA" id="ARBA00048287"/>
    </source>
</evidence>
<keyword evidence="8" id="KW-0479">Metal-binding</keyword>
<feature type="active site" description="Proton acceptor" evidence="6">
    <location>
        <position position="195"/>
    </location>
</feature>
<comment type="subcellular location">
    <subcellularLocation>
        <location evidence="5">Nucleus</location>
    </subcellularLocation>
</comment>
<dbReference type="GeneID" id="9615650"/>
<keyword evidence="5" id="KW-0805">Transcription regulation</keyword>
<dbReference type="InterPro" id="IPR023801">
    <property type="entry name" value="His_deacetylse_dom"/>
</dbReference>
<keyword evidence="5" id="KW-0804">Transcription</keyword>
<evidence type="ECO:0000313" key="12">
    <source>
        <dbReference type="Proteomes" id="UP000001058"/>
    </source>
</evidence>
<keyword evidence="12" id="KW-1185">Reference proteome</keyword>
<dbReference type="eggNOG" id="KOG1342">
    <property type="taxonomic scope" value="Eukaryota"/>
</dbReference>
<evidence type="ECO:0000256" key="2">
    <source>
        <dbReference type="ARBA" id="ARBA00022801"/>
    </source>
</evidence>
<accession>D8TYU9</accession>
<reference evidence="11 12" key="1">
    <citation type="journal article" date="2010" name="Science">
        <title>Genomic analysis of organismal complexity in the multicellular green alga Volvox carteri.</title>
        <authorList>
            <person name="Prochnik S.E."/>
            <person name="Umen J."/>
            <person name="Nedelcu A.M."/>
            <person name="Hallmann A."/>
            <person name="Miller S.M."/>
            <person name="Nishii I."/>
            <person name="Ferris P."/>
            <person name="Kuo A."/>
            <person name="Mitros T."/>
            <person name="Fritz-Laylin L.K."/>
            <person name="Hellsten U."/>
            <person name="Chapman J."/>
            <person name="Simakov O."/>
            <person name="Rensing S.A."/>
            <person name="Terry A."/>
            <person name="Pangilinan J."/>
            <person name="Kapitonov V."/>
            <person name="Jurka J."/>
            <person name="Salamov A."/>
            <person name="Shapiro H."/>
            <person name="Schmutz J."/>
            <person name="Grimwood J."/>
            <person name="Lindquist E."/>
            <person name="Lucas S."/>
            <person name="Grigoriev I.V."/>
            <person name="Schmitt R."/>
            <person name="Kirk D."/>
            <person name="Rokhsar D.S."/>
        </authorList>
    </citation>
    <scope>NUCLEOTIDE SEQUENCE [LARGE SCALE GENOMIC DNA]</scope>
    <source>
        <strain evidence="12">f. Nagariensis / Eve</strain>
    </source>
</reference>
<comment type="similarity">
    <text evidence="5">Belongs to the histone deacetylase family. HD Type 1 subfamily.</text>
</comment>
<dbReference type="AlphaFoldDB" id="D8TYU9"/>
<dbReference type="PRINTS" id="PR01270">
    <property type="entry name" value="HDASUPER"/>
</dbReference>
<evidence type="ECO:0000256" key="9">
    <source>
        <dbReference type="SAM" id="MobiDB-lite"/>
    </source>
</evidence>
<feature type="binding site" evidence="8">
    <location>
        <position position="311"/>
    </location>
    <ligand>
        <name>a divalent metal cation</name>
        <dbReference type="ChEBI" id="CHEBI:60240"/>
    </ligand>
</feature>
<organism evidence="12">
    <name type="scientific">Volvox carteri f. nagariensis</name>
    <dbReference type="NCBI Taxonomy" id="3068"/>
    <lineage>
        <taxon>Eukaryota</taxon>
        <taxon>Viridiplantae</taxon>
        <taxon>Chlorophyta</taxon>
        <taxon>core chlorophytes</taxon>
        <taxon>Chlorophyceae</taxon>
        <taxon>CS clade</taxon>
        <taxon>Chlamydomonadales</taxon>
        <taxon>Volvocaceae</taxon>
        <taxon>Volvox</taxon>
    </lineage>
</organism>
<dbReference type="GO" id="GO:0040029">
    <property type="term" value="P:epigenetic regulation of gene expression"/>
    <property type="evidence" value="ECO:0007669"/>
    <property type="project" value="TreeGrafter"/>
</dbReference>
<name>D8TYU9_VOLCA</name>
<gene>
    <name evidence="11" type="ORF">VOLCADRAFT_61462</name>
</gene>
<proteinExistence type="inferred from homology"/>
<comment type="catalytic activity">
    <reaction evidence="4 5">
        <text>N(6)-acetyl-L-lysyl-[histone] + H2O = L-lysyl-[histone] + acetate</text>
        <dbReference type="Rhea" id="RHEA:58196"/>
        <dbReference type="Rhea" id="RHEA-COMP:9845"/>
        <dbReference type="Rhea" id="RHEA-COMP:11338"/>
        <dbReference type="ChEBI" id="CHEBI:15377"/>
        <dbReference type="ChEBI" id="CHEBI:29969"/>
        <dbReference type="ChEBI" id="CHEBI:30089"/>
        <dbReference type="ChEBI" id="CHEBI:61930"/>
        <dbReference type="EC" id="3.5.1.98"/>
    </reaction>
</comment>
<dbReference type="OrthoDB" id="1918432at2759"/>
<evidence type="ECO:0000256" key="6">
    <source>
        <dbReference type="PIRSR" id="PIRSR037913-1"/>
    </source>
</evidence>
<dbReference type="InParanoid" id="D8TYU9"/>
<evidence type="ECO:0000256" key="1">
    <source>
        <dbReference type="ARBA" id="ARBA00012111"/>
    </source>
</evidence>
<dbReference type="SUPFAM" id="SSF52768">
    <property type="entry name" value="Arginase/deacetylase"/>
    <property type="match status" value="1"/>
</dbReference>